<feature type="region of interest" description="Disordered" evidence="1">
    <location>
        <begin position="15"/>
        <end position="74"/>
    </location>
</feature>
<reference evidence="2" key="1">
    <citation type="journal article" date="2022" name="Int. J. Syst. Evol. Microbiol.">
        <title>Pseudomonas aegrilactucae sp. nov. and Pseudomonas morbosilactucae sp. nov., pathogens causing bacterial rot of lettuce in Japan.</title>
        <authorList>
            <person name="Sawada H."/>
            <person name="Fujikawa T."/>
            <person name="Satou M."/>
        </authorList>
    </citation>
    <scope>NUCLEOTIDE SEQUENCE</scope>
    <source>
        <strain evidence="2">0166_1</strain>
    </source>
</reference>
<evidence type="ECO:0008006" key="4">
    <source>
        <dbReference type="Google" id="ProtNLM"/>
    </source>
</evidence>
<dbReference type="EMBL" id="CP087164">
    <property type="protein sequence ID" value="UGS35238.1"/>
    <property type="molecule type" value="Genomic_DNA"/>
</dbReference>
<feature type="compositionally biased region" description="Basic and acidic residues" evidence="1">
    <location>
        <begin position="48"/>
        <end position="74"/>
    </location>
</feature>
<accession>A0A9E6XVK9</accession>
<evidence type="ECO:0000313" key="2">
    <source>
        <dbReference type="EMBL" id="UGS35238.1"/>
    </source>
</evidence>
<dbReference type="InterPro" id="IPR018691">
    <property type="entry name" value="DUF2188"/>
</dbReference>
<dbReference type="Pfam" id="PF09954">
    <property type="entry name" value="DUF2188"/>
    <property type="match status" value="1"/>
</dbReference>
<gene>
    <name evidence="2" type="ORF">DSM104329_01624</name>
</gene>
<evidence type="ECO:0000313" key="3">
    <source>
        <dbReference type="Proteomes" id="UP001162834"/>
    </source>
</evidence>
<protein>
    <recommendedName>
        <fullName evidence="4">DUF2188 domain-containing protein</fullName>
    </recommendedName>
</protein>
<dbReference type="AlphaFoldDB" id="A0A9E6XVK9"/>
<dbReference type="Proteomes" id="UP001162834">
    <property type="component" value="Chromosome"/>
</dbReference>
<evidence type="ECO:0000256" key="1">
    <source>
        <dbReference type="SAM" id="MobiDB-lite"/>
    </source>
</evidence>
<dbReference type="RefSeq" id="WP_259314914.1">
    <property type="nucleotide sequence ID" value="NZ_CP087164.1"/>
</dbReference>
<keyword evidence="3" id="KW-1185">Reference proteome</keyword>
<sequence>MTRLHVVPDGDRWAVKLEGSDSPQSTHGTQAEAEKAAKSTSGVTEVIIHGRDGKIRDSDTMDRAHEGPGRDKVH</sequence>
<proteinExistence type="predicted"/>
<dbReference type="KEGG" id="sbae:DSM104329_01624"/>
<organism evidence="2 3">
    <name type="scientific">Capillimicrobium parvum</name>
    <dbReference type="NCBI Taxonomy" id="2884022"/>
    <lineage>
        <taxon>Bacteria</taxon>
        <taxon>Bacillati</taxon>
        <taxon>Actinomycetota</taxon>
        <taxon>Thermoleophilia</taxon>
        <taxon>Solirubrobacterales</taxon>
        <taxon>Capillimicrobiaceae</taxon>
        <taxon>Capillimicrobium</taxon>
    </lineage>
</organism>
<name>A0A9E6XVK9_9ACTN</name>